<dbReference type="Proteomes" id="UP001501791">
    <property type="component" value="Unassembled WGS sequence"/>
</dbReference>
<feature type="compositionally biased region" description="Basic and acidic residues" evidence="1">
    <location>
        <begin position="105"/>
        <end position="239"/>
    </location>
</feature>
<reference evidence="3" key="1">
    <citation type="journal article" date="2019" name="Int. J. Syst. Evol. Microbiol.">
        <title>The Global Catalogue of Microorganisms (GCM) 10K type strain sequencing project: providing services to taxonomists for standard genome sequencing and annotation.</title>
        <authorList>
            <consortium name="The Broad Institute Genomics Platform"/>
            <consortium name="The Broad Institute Genome Sequencing Center for Infectious Disease"/>
            <person name="Wu L."/>
            <person name="Ma J."/>
        </authorList>
    </citation>
    <scope>NUCLEOTIDE SEQUENCE [LARGE SCALE GENOMIC DNA]</scope>
    <source>
        <strain evidence="3">JCM 13319</strain>
    </source>
</reference>
<dbReference type="SUPFAM" id="SSF56770">
    <property type="entry name" value="HydA/Nqo6-like"/>
    <property type="match status" value="1"/>
</dbReference>
<protein>
    <submittedName>
        <fullName evidence="2">Uncharacterized protein</fullName>
    </submittedName>
</protein>
<organism evidence="2 3">
    <name type="scientific">Brevibacterium picturae</name>
    <dbReference type="NCBI Taxonomy" id="260553"/>
    <lineage>
        <taxon>Bacteria</taxon>
        <taxon>Bacillati</taxon>
        <taxon>Actinomycetota</taxon>
        <taxon>Actinomycetes</taxon>
        <taxon>Micrococcales</taxon>
        <taxon>Brevibacteriaceae</taxon>
        <taxon>Brevibacterium</taxon>
    </lineage>
</organism>
<comment type="caution">
    <text evidence="2">The sequence shown here is derived from an EMBL/GenBank/DDBJ whole genome shotgun (WGS) entry which is preliminary data.</text>
</comment>
<evidence type="ECO:0000313" key="3">
    <source>
        <dbReference type="Proteomes" id="UP001501791"/>
    </source>
</evidence>
<name>A0ABP4MK76_9MICO</name>
<proteinExistence type="predicted"/>
<evidence type="ECO:0000256" key="1">
    <source>
        <dbReference type="SAM" id="MobiDB-lite"/>
    </source>
</evidence>
<gene>
    <name evidence="2" type="ORF">GCM10009691_20650</name>
</gene>
<feature type="region of interest" description="Disordered" evidence="1">
    <location>
        <begin position="105"/>
        <end position="258"/>
    </location>
</feature>
<keyword evidence="3" id="KW-1185">Reference proteome</keyword>
<accession>A0ABP4MK76</accession>
<sequence>MGMTAIIAKLAVRAVRVLIVEVPGQWLTRVELEDQMLRRGWRRAWAPADADVLAVCGTPGPELTPLVDRLWEQMPGPRVRANMCSSSTVSSALNDAATLYVDTDQHAKDARERAQEPQIPHDDMDHSGHGSHDHSGMEDSGHDHMSHSGHDGMDHDNHTGMHHNGHGEIDHSGADHMNHSGNDSMDHDEVDHDSHADMHHNGDDHMDHSGHNGHGGMDHSGLEDSGHDHSGHGGMDHSGHGGMDMSPGGIPLAQGGPDRDGLEMDVLHLPLGPVLAYWPAGLVLDCTLQGDVVVDSEASIVDGRDHEHSLHVFAPDLRAALLCDNVMALLALAGADDLAARARQARDCLLRGDHTAALDRLERLIRTIRRSWLLRWSLQGVLVLEQVDLHRHSLPASCRGDAYDRMLRTLARIQAAVGGAGPMIDDGVSWQVLPNLVTGLELATLRLAVASVNLRLHPTTQGGKA</sequence>
<evidence type="ECO:0000313" key="2">
    <source>
        <dbReference type="EMBL" id="GAA1546027.1"/>
    </source>
</evidence>
<dbReference type="EMBL" id="BAAALY010000007">
    <property type="protein sequence ID" value="GAA1546027.1"/>
    <property type="molecule type" value="Genomic_DNA"/>
</dbReference>